<dbReference type="Proteomes" id="UP001058974">
    <property type="component" value="Chromosome 2"/>
</dbReference>
<evidence type="ECO:0000313" key="2">
    <source>
        <dbReference type="Proteomes" id="UP001058974"/>
    </source>
</evidence>
<reference evidence="1 2" key="1">
    <citation type="journal article" date="2022" name="Nat. Genet.">
        <title>Improved pea reference genome and pan-genome highlight genomic features and evolutionary characteristics.</title>
        <authorList>
            <person name="Yang T."/>
            <person name="Liu R."/>
            <person name="Luo Y."/>
            <person name="Hu S."/>
            <person name="Wang D."/>
            <person name="Wang C."/>
            <person name="Pandey M.K."/>
            <person name="Ge S."/>
            <person name="Xu Q."/>
            <person name="Li N."/>
            <person name="Li G."/>
            <person name="Huang Y."/>
            <person name="Saxena R.K."/>
            <person name="Ji Y."/>
            <person name="Li M."/>
            <person name="Yan X."/>
            <person name="He Y."/>
            <person name="Liu Y."/>
            <person name="Wang X."/>
            <person name="Xiang C."/>
            <person name="Varshney R.K."/>
            <person name="Ding H."/>
            <person name="Gao S."/>
            <person name="Zong X."/>
        </authorList>
    </citation>
    <scope>NUCLEOTIDE SEQUENCE [LARGE SCALE GENOMIC DNA]</scope>
    <source>
        <strain evidence="1 2">cv. Zhongwan 6</strain>
    </source>
</reference>
<protein>
    <submittedName>
        <fullName evidence="1">Uncharacterized protein</fullName>
    </submittedName>
</protein>
<gene>
    <name evidence="1" type="ORF">KIW84_022579</name>
</gene>
<accession>A0A9D4YAU9</accession>
<dbReference type="AlphaFoldDB" id="A0A9D4YAU9"/>
<evidence type="ECO:0000313" key="1">
    <source>
        <dbReference type="EMBL" id="KAI5436172.1"/>
    </source>
</evidence>
<keyword evidence="2" id="KW-1185">Reference proteome</keyword>
<name>A0A9D4YAU9_PEA</name>
<dbReference type="EMBL" id="JAMSHJ010000002">
    <property type="protein sequence ID" value="KAI5436172.1"/>
    <property type="molecule type" value="Genomic_DNA"/>
</dbReference>
<dbReference type="Gramene" id="Psat02G0257900-T1">
    <property type="protein sequence ID" value="KAI5436172.1"/>
    <property type="gene ID" value="KIW84_022579"/>
</dbReference>
<proteinExistence type="predicted"/>
<sequence>MDVLKVKTSLVHVRLKLFKVGILKKNHEKCSVCLRDYKGFFDVQKDIQMLISNGVLQAFEIVCPPRESTPPANSTKHLDIKFTSPFPYKYDKAAPWRYEPTITVNGVEKPLVNNKVVTNIVDASGIMRSGRLLTPVNLRGGKHVVTPKSRPI</sequence>
<organism evidence="1 2">
    <name type="scientific">Pisum sativum</name>
    <name type="common">Garden pea</name>
    <name type="synonym">Lathyrus oleraceus</name>
    <dbReference type="NCBI Taxonomy" id="3888"/>
    <lineage>
        <taxon>Eukaryota</taxon>
        <taxon>Viridiplantae</taxon>
        <taxon>Streptophyta</taxon>
        <taxon>Embryophyta</taxon>
        <taxon>Tracheophyta</taxon>
        <taxon>Spermatophyta</taxon>
        <taxon>Magnoliopsida</taxon>
        <taxon>eudicotyledons</taxon>
        <taxon>Gunneridae</taxon>
        <taxon>Pentapetalae</taxon>
        <taxon>rosids</taxon>
        <taxon>fabids</taxon>
        <taxon>Fabales</taxon>
        <taxon>Fabaceae</taxon>
        <taxon>Papilionoideae</taxon>
        <taxon>50 kb inversion clade</taxon>
        <taxon>NPAAA clade</taxon>
        <taxon>Hologalegina</taxon>
        <taxon>IRL clade</taxon>
        <taxon>Fabeae</taxon>
        <taxon>Lathyrus</taxon>
    </lineage>
</organism>
<comment type="caution">
    <text evidence="1">The sequence shown here is derived from an EMBL/GenBank/DDBJ whole genome shotgun (WGS) entry which is preliminary data.</text>
</comment>